<reference evidence="1" key="1">
    <citation type="submission" date="2021-06" db="EMBL/GenBank/DDBJ databases">
        <authorList>
            <person name="Kallberg Y."/>
            <person name="Tangrot J."/>
            <person name="Rosling A."/>
        </authorList>
    </citation>
    <scope>NUCLEOTIDE SEQUENCE</scope>
    <source>
        <strain evidence="1">IL203A</strain>
    </source>
</reference>
<gene>
    <name evidence="1" type="ORF">DHETER_LOCUS12007</name>
</gene>
<evidence type="ECO:0000313" key="1">
    <source>
        <dbReference type="EMBL" id="CAG8706172.1"/>
    </source>
</evidence>
<accession>A0ACA9PH41</accession>
<comment type="caution">
    <text evidence="1">The sequence shown here is derived from an EMBL/GenBank/DDBJ whole genome shotgun (WGS) entry which is preliminary data.</text>
</comment>
<organism evidence="1 2">
    <name type="scientific">Dentiscutata heterogama</name>
    <dbReference type="NCBI Taxonomy" id="1316150"/>
    <lineage>
        <taxon>Eukaryota</taxon>
        <taxon>Fungi</taxon>
        <taxon>Fungi incertae sedis</taxon>
        <taxon>Mucoromycota</taxon>
        <taxon>Glomeromycotina</taxon>
        <taxon>Glomeromycetes</taxon>
        <taxon>Diversisporales</taxon>
        <taxon>Gigasporaceae</taxon>
        <taxon>Dentiscutata</taxon>
    </lineage>
</organism>
<evidence type="ECO:0000313" key="2">
    <source>
        <dbReference type="Proteomes" id="UP000789702"/>
    </source>
</evidence>
<sequence>STTSQAIVPHHPLTYIDIVFGIIWIIIGLFQCFYGYKFIRITMFFVGFVWFAFIAYLIADYLYGTSPAYSFFVIILISGLVGAIICFFLWELSILLIGGYGGIGSPFYSTYAIIATTSIGGAFAIIWGIDDFLQTGFQTLFLILFKKENSYFEADWKVYVLLACWILLIIAGIAWELYTHQEMVLHPTNIFLWCVCWSKRHKHDDEKSQMSTKDMNNSENLA</sequence>
<protein>
    <submittedName>
        <fullName evidence="1">2607_t:CDS:1</fullName>
    </submittedName>
</protein>
<keyword evidence="2" id="KW-1185">Reference proteome</keyword>
<feature type="non-terminal residue" evidence="1">
    <location>
        <position position="1"/>
    </location>
</feature>
<proteinExistence type="predicted"/>
<dbReference type="EMBL" id="CAJVPU010028177">
    <property type="protein sequence ID" value="CAG8706172.1"/>
    <property type="molecule type" value="Genomic_DNA"/>
</dbReference>
<dbReference type="Proteomes" id="UP000789702">
    <property type="component" value="Unassembled WGS sequence"/>
</dbReference>
<name>A0ACA9PH41_9GLOM</name>